<dbReference type="PANTHER" id="PTHR47297">
    <property type="match status" value="1"/>
</dbReference>
<name>K1RDT5_9ZZZZ</name>
<keyword evidence="2" id="KW-0378">Hydrolase</keyword>
<evidence type="ECO:0000313" key="2">
    <source>
        <dbReference type="EMBL" id="EKC46877.1"/>
    </source>
</evidence>
<dbReference type="InterPro" id="IPR044717">
    <property type="entry name" value="NIC1"/>
</dbReference>
<dbReference type="InterPro" id="IPR036380">
    <property type="entry name" value="Isochorismatase-like_sf"/>
</dbReference>
<proteinExistence type="predicted"/>
<organism evidence="2">
    <name type="scientific">human gut metagenome</name>
    <dbReference type="NCBI Taxonomy" id="408170"/>
    <lineage>
        <taxon>unclassified sequences</taxon>
        <taxon>metagenomes</taxon>
        <taxon>organismal metagenomes</taxon>
    </lineage>
</organism>
<dbReference type="AlphaFoldDB" id="K1RDT5"/>
<dbReference type="SUPFAM" id="SSF52499">
    <property type="entry name" value="Isochorismatase-like hydrolases"/>
    <property type="match status" value="1"/>
</dbReference>
<dbReference type="InterPro" id="IPR000868">
    <property type="entry name" value="Isochorismatase-like_dom"/>
</dbReference>
<protein>
    <submittedName>
        <fullName evidence="2">Isochorismatase hydrolase</fullName>
    </submittedName>
</protein>
<comment type="caution">
    <text evidence="2">The sequence shown here is derived from an EMBL/GenBank/DDBJ whole genome shotgun (WGS) entry which is preliminary data.</text>
</comment>
<evidence type="ECO:0000259" key="1">
    <source>
        <dbReference type="Pfam" id="PF00857"/>
    </source>
</evidence>
<dbReference type="PANTHER" id="PTHR47297:SF2">
    <property type="entry name" value="OS02G0606800 PROTEIN"/>
    <property type="match status" value="1"/>
</dbReference>
<reference evidence="2" key="1">
    <citation type="journal article" date="2013" name="Environ. Microbiol.">
        <title>Microbiota from the distal guts of lean and obese adolescents exhibit partial functional redundancy besides clear differences in community structure.</title>
        <authorList>
            <person name="Ferrer M."/>
            <person name="Ruiz A."/>
            <person name="Lanza F."/>
            <person name="Haange S.B."/>
            <person name="Oberbach A."/>
            <person name="Till H."/>
            <person name="Bargiela R."/>
            <person name="Campoy C."/>
            <person name="Segura M.T."/>
            <person name="Richter M."/>
            <person name="von Bergen M."/>
            <person name="Seifert J."/>
            <person name="Suarez A."/>
        </authorList>
    </citation>
    <scope>NUCLEOTIDE SEQUENCE</scope>
</reference>
<dbReference type="CDD" id="cd00431">
    <property type="entry name" value="cysteine_hydrolases"/>
    <property type="match status" value="1"/>
</dbReference>
<dbReference type="EMBL" id="AJWZ01010989">
    <property type="protein sequence ID" value="EKC46877.1"/>
    <property type="molecule type" value="Genomic_DNA"/>
</dbReference>
<dbReference type="Pfam" id="PF00857">
    <property type="entry name" value="Isochorismatase"/>
    <property type="match status" value="1"/>
</dbReference>
<gene>
    <name evidence="2" type="ORF">OBE_16009</name>
</gene>
<accession>K1RDT5</accession>
<feature type="domain" description="Isochorismatase-like" evidence="1">
    <location>
        <begin position="11"/>
        <end position="145"/>
    </location>
</feature>
<dbReference type="Gene3D" id="3.40.50.850">
    <property type="entry name" value="Isochorismatase-like"/>
    <property type="match status" value="1"/>
</dbReference>
<sequence length="192" mass="22012">MIKNLKLYKKALIVVDMVNGFIYEGPLHDKSCSKIIPTQKEIIENYLNNGDLVIFIKDTHDKNATEFLRMPAHCIKGTKEAELVPELKVYENLDNTISIEKNSTSFNEAPAFRTLIDELVNLERIDEVGVCTDICDFNGIMGLANRLNQENRNVFLNIYENAIKTFDEDARQEYVKAAKLLMKQQGINIIRK</sequence>
<dbReference type="GO" id="GO:0019365">
    <property type="term" value="P:pyridine nucleotide salvage"/>
    <property type="evidence" value="ECO:0007669"/>
    <property type="project" value="InterPro"/>
</dbReference>
<dbReference type="GO" id="GO:0008936">
    <property type="term" value="F:nicotinamidase activity"/>
    <property type="evidence" value="ECO:0007669"/>
    <property type="project" value="InterPro"/>
</dbReference>